<protein>
    <submittedName>
        <fullName evidence="4">SDR family NAD(P)-dependent oxidoreductase</fullName>
    </submittedName>
</protein>
<comment type="caution">
    <text evidence="4">The sequence shown here is derived from an EMBL/GenBank/DDBJ whole genome shotgun (WGS) entry which is preliminary data.</text>
</comment>
<evidence type="ECO:0000313" key="5">
    <source>
        <dbReference type="Proteomes" id="UP001595557"/>
    </source>
</evidence>
<dbReference type="InterPro" id="IPR002347">
    <property type="entry name" value="SDR_fam"/>
</dbReference>
<keyword evidence="5" id="KW-1185">Reference proteome</keyword>
<comment type="similarity">
    <text evidence="1 3">Belongs to the short-chain dehydrogenases/reductases (SDR) family.</text>
</comment>
<dbReference type="PRINTS" id="PR00081">
    <property type="entry name" value="GDHRDH"/>
</dbReference>
<dbReference type="Gene3D" id="3.40.50.720">
    <property type="entry name" value="NAD(P)-binding Rossmann-like Domain"/>
    <property type="match status" value="1"/>
</dbReference>
<dbReference type="EMBL" id="JBHRTE010000022">
    <property type="protein sequence ID" value="MFC3167328.1"/>
    <property type="molecule type" value="Genomic_DNA"/>
</dbReference>
<dbReference type="InterPro" id="IPR020904">
    <property type="entry name" value="Sc_DH/Rdtase_CS"/>
</dbReference>
<accession>A0ABV7IBR6</accession>
<evidence type="ECO:0000313" key="4">
    <source>
        <dbReference type="EMBL" id="MFC3167328.1"/>
    </source>
</evidence>
<proteinExistence type="inferred from homology"/>
<evidence type="ECO:0000256" key="2">
    <source>
        <dbReference type="ARBA" id="ARBA00023002"/>
    </source>
</evidence>
<dbReference type="Pfam" id="PF00106">
    <property type="entry name" value="adh_short"/>
    <property type="match status" value="1"/>
</dbReference>
<sequence length="272" mass="30151">MTKRVLITGCSSGIGLDAARRMQSLGWQVVATCRKDADISARRAEGMECHHLELSDEDSVAQLSERVLAGGPLDGLVNNAAFALPGAVEDMPRGALREIFETNLFGTHDLTVRLIPHFRKGGGRIVNISSVLGLIGIRWRGPYVATKFALEGLTDVLRLEMAGTPVKVILIEPGPIASRIRVNAIPHFERWVNWHDSARADEYRASLLKRLYEPSGKDRFELPPSAVSDRIVHALTATRPRPRYYVTTPTWMSGAARRLLPTRALDWFARHG</sequence>
<dbReference type="RefSeq" id="WP_207468190.1">
    <property type="nucleotide sequence ID" value="NZ_JAFNAW010000019.1"/>
</dbReference>
<dbReference type="PANTHER" id="PTHR44169:SF6">
    <property type="entry name" value="NADPH-DEPENDENT 1-ACYLDIHYDROXYACETONE PHOSPHATE REDUCTASE"/>
    <property type="match status" value="1"/>
</dbReference>
<organism evidence="4 5">
    <name type="scientific">Paracoccus fontiphilus</name>
    <dbReference type="NCBI Taxonomy" id="1815556"/>
    <lineage>
        <taxon>Bacteria</taxon>
        <taxon>Pseudomonadati</taxon>
        <taxon>Pseudomonadota</taxon>
        <taxon>Alphaproteobacteria</taxon>
        <taxon>Rhodobacterales</taxon>
        <taxon>Paracoccaceae</taxon>
        <taxon>Paracoccus</taxon>
    </lineage>
</organism>
<evidence type="ECO:0000256" key="1">
    <source>
        <dbReference type="ARBA" id="ARBA00006484"/>
    </source>
</evidence>
<dbReference type="InterPro" id="IPR036291">
    <property type="entry name" value="NAD(P)-bd_dom_sf"/>
</dbReference>
<gene>
    <name evidence="4" type="ORF">ACFOD7_04620</name>
</gene>
<dbReference type="CDD" id="cd05374">
    <property type="entry name" value="17beta-HSD-like_SDR_c"/>
    <property type="match status" value="1"/>
</dbReference>
<dbReference type="PRINTS" id="PR00080">
    <property type="entry name" value="SDRFAMILY"/>
</dbReference>
<evidence type="ECO:0000256" key="3">
    <source>
        <dbReference type="RuleBase" id="RU000363"/>
    </source>
</evidence>
<reference evidence="5" key="1">
    <citation type="journal article" date="2019" name="Int. J. Syst. Evol. Microbiol.">
        <title>The Global Catalogue of Microorganisms (GCM) 10K type strain sequencing project: providing services to taxonomists for standard genome sequencing and annotation.</title>
        <authorList>
            <consortium name="The Broad Institute Genomics Platform"/>
            <consortium name="The Broad Institute Genome Sequencing Center for Infectious Disease"/>
            <person name="Wu L."/>
            <person name="Ma J."/>
        </authorList>
    </citation>
    <scope>NUCLEOTIDE SEQUENCE [LARGE SCALE GENOMIC DNA]</scope>
    <source>
        <strain evidence="5">KCTC 52239</strain>
    </source>
</reference>
<name>A0ABV7IBR6_9RHOB</name>
<dbReference type="Proteomes" id="UP001595557">
    <property type="component" value="Unassembled WGS sequence"/>
</dbReference>
<keyword evidence="2" id="KW-0560">Oxidoreductase</keyword>
<dbReference type="PANTHER" id="PTHR44169">
    <property type="entry name" value="NADPH-DEPENDENT 1-ACYLDIHYDROXYACETONE PHOSPHATE REDUCTASE"/>
    <property type="match status" value="1"/>
</dbReference>
<dbReference type="SUPFAM" id="SSF51735">
    <property type="entry name" value="NAD(P)-binding Rossmann-fold domains"/>
    <property type="match status" value="1"/>
</dbReference>
<dbReference type="PROSITE" id="PS00061">
    <property type="entry name" value="ADH_SHORT"/>
    <property type="match status" value="1"/>
</dbReference>